<evidence type="ECO:0000313" key="3">
    <source>
        <dbReference type="Proteomes" id="UP000799118"/>
    </source>
</evidence>
<evidence type="ECO:0000256" key="1">
    <source>
        <dbReference type="SAM" id="MobiDB-lite"/>
    </source>
</evidence>
<organism evidence="2 3">
    <name type="scientific">Gymnopus androsaceus JB14</name>
    <dbReference type="NCBI Taxonomy" id="1447944"/>
    <lineage>
        <taxon>Eukaryota</taxon>
        <taxon>Fungi</taxon>
        <taxon>Dikarya</taxon>
        <taxon>Basidiomycota</taxon>
        <taxon>Agaricomycotina</taxon>
        <taxon>Agaricomycetes</taxon>
        <taxon>Agaricomycetidae</taxon>
        <taxon>Agaricales</taxon>
        <taxon>Marasmiineae</taxon>
        <taxon>Omphalotaceae</taxon>
        <taxon>Gymnopus</taxon>
    </lineage>
</organism>
<gene>
    <name evidence="2" type="ORF">BT96DRAFT_933089</name>
</gene>
<evidence type="ECO:0000313" key="2">
    <source>
        <dbReference type="EMBL" id="KAE9407652.1"/>
    </source>
</evidence>
<name>A0A6A4I6N2_9AGAR</name>
<protein>
    <submittedName>
        <fullName evidence="2">Uncharacterized protein</fullName>
    </submittedName>
</protein>
<dbReference type="AlphaFoldDB" id="A0A6A4I6N2"/>
<keyword evidence="3" id="KW-1185">Reference proteome</keyword>
<feature type="region of interest" description="Disordered" evidence="1">
    <location>
        <begin position="43"/>
        <end position="89"/>
    </location>
</feature>
<dbReference type="EMBL" id="ML769394">
    <property type="protein sequence ID" value="KAE9407652.1"/>
    <property type="molecule type" value="Genomic_DNA"/>
</dbReference>
<dbReference type="Proteomes" id="UP000799118">
    <property type="component" value="Unassembled WGS sequence"/>
</dbReference>
<feature type="compositionally biased region" description="Basic and acidic residues" evidence="1">
    <location>
        <begin position="63"/>
        <end position="72"/>
    </location>
</feature>
<feature type="compositionally biased region" description="Acidic residues" evidence="1">
    <location>
        <begin position="73"/>
        <end position="89"/>
    </location>
</feature>
<sequence>MPPKLTSEAVASVNDMAKEAIAESISHRPSAANFFHNMTPETIATSLKKKKKNKQSNDDTENEASKRTKYDISSDEDGDNDNNDDDEDSESVEITYYCHVLKDASVAPGKGKAKDFLVHANYTRLVTPTFQHTDKPWVGSEVIVVSGSLSGTSTTVQDVAIDAQRHLRLTVQAISTGRIVELGYINMQERCQISQQEFNIKFPWWDVQVRIVVRTFADHFGIVKNVWHDFRGFLLLLIYVPNQFCSIEVYKHSSTGSFLRFLQCKQDHCPGLALKSILFEANSKINQEFSGRVDYQDVRYASDSERDAFFGEYNPWDPSSKTPITSTLTEDKSASNPLELPLVQPPKHWILHPKLLGIPVLVDIRGGDYDTSGKKSGILLRPPKVST</sequence>
<accession>A0A6A4I6N2</accession>
<reference evidence="2" key="1">
    <citation type="journal article" date="2019" name="Environ. Microbiol.">
        <title>Fungal ecological strategies reflected in gene transcription - a case study of two litter decomposers.</title>
        <authorList>
            <person name="Barbi F."/>
            <person name="Kohler A."/>
            <person name="Barry K."/>
            <person name="Baskaran P."/>
            <person name="Daum C."/>
            <person name="Fauchery L."/>
            <person name="Ihrmark K."/>
            <person name="Kuo A."/>
            <person name="LaButti K."/>
            <person name="Lipzen A."/>
            <person name="Morin E."/>
            <person name="Grigoriev I.V."/>
            <person name="Henrissat B."/>
            <person name="Lindahl B."/>
            <person name="Martin F."/>
        </authorList>
    </citation>
    <scope>NUCLEOTIDE SEQUENCE</scope>
    <source>
        <strain evidence="2">JB14</strain>
    </source>
</reference>
<proteinExistence type="predicted"/>